<gene>
    <name evidence="2" type="ORF">HYFRA_00010534</name>
</gene>
<organism evidence="2 3">
    <name type="scientific">Hymenoscyphus fraxineus</name>
    <dbReference type="NCBI Taxonomy" id="746836"/>
    <lineage>
        <taxon>Eukaryota</taxon>
        <taxon>Fungi</taxon>
        <taxon>Dikarya</taxon>
        <taxon>Ascomycota</taxon>
        <taxon>Pezizomycotina</taxon>
        <taxon>Leotiomycetes</taxon>
        <taxon>Helotiales</taxon>
        <taxon>Helotiaceae</taxon>
        <taxon>Hymenoscyphus</taxon>
    </lineage>
</organism>
<comment type="caution">
    <text evidence="2">The sequence shown here is derived from an EMBL/GenBank/DDBJ whole genome shotgun (WGS) entry which is preliminary data.</text>
</comment>
<dbReference type="SUPFAM" id="SSF103247">
    <property type="entry name" value="TT1751-like"/>
    <property type="match status" value="1"/>
</dbReference>
<dbReference type="AlphaFoldDB" id="A0A9N9L4S4"/>
<dbReference type="InterPro" id="IPR035923">
    <property type="entry name" value="TT1751-like_sf"/>
</dbReference>
<keyword evidence="3" id="KW-1185">Reference proteome</keyword>
<dbReference type="CDD" id="cd14797">
    <property type="entry name" value="DUF302"/>
    <property type="match status" value="1"/>
</dbReference>
<dbReference type="InterPro" id="IPR005180">
    <property type="entry name" value="DUF302"/>
</dbReference>
<dbReference type="Pfam" id="PF03625">
    <property type="entry name" value="DUF302"/>
    <property type="match status" value="1"/>
</dbReference>
<dbReference type="OrthoDB" id="5190258at2759"/>
<accession>A0A9N9L4S4</accession>
<evidence type="ECO:0000259" key="1">
    <source>
        <dbReference type="Pfam" id="PF03625"/>
    </source>
</evidence>
<feature type="domain" description="DUF302" evidence="1">
    <location>
        <begin position="95"/>
        <end position="129"/>
    </location>
</feature>
<dbReference type="Proteomes" id="UP000696280">
    <property type="component" value="Unassembled WGS sequence"/>
</dbReference>
<sequence>MLSTRVENPIVPRHIIHTRNDFNTTMEKLYSSIGRPEGRSGQTLKDITTFDKASKEAYTADVEKKIGPHGFILFEEFDHGCWYPIYLPSRPKLQLKRVIFGNPLIAITMIQHDLTAGLSVPIQILVQERSVESGGGCDLVYFLPSALISGERGNPDLEKAARVLDEKLATLVQWLVSV</sequence>
<reference evidence="2" key="1">
    <citation type="submission" date="2021-07" db="EMBL/GenBank/DDBJ databases">
        <authorList>
            <person name="Durling M."/>
        </authorList>
    </citation>
    <scope>NUCLEOTIDE SEQUENCE</scope>
</reference>
<evidence type="ECO:0000313" key="3">
    <source>
        <dbReference type="Proteomes" id="UP000696280"/>
    </source>
</evidence>
<evidence type="ECO:0000313" key="2">
    <source>
        <dbReference type="EMBL" id="CAG8960056.1"/>
    </source>
</evidence>
<dbReference type="Gene3D" id="3.30.310.70">
    <property type="entry name" value="TT1751-like domain"/>
    <property type="match status" value="1"/>
</dbReference>
<dbReference type="EMBL" id="CAJVRL010000096">
    <property type="protein sequence ID" value="CAG8960056.1"/>
    <property type="molecule type" value="Genomic_DNA"/>
</dbReference>
<name>A0A9N9L4S4_9HELO</name>
<proteinExistence type="predicted"/>
<protein>
    <recommendedName>
        <fullName evidence="1">DUF302 domain-containing protein</fullName>
    </recommendedName>
</protein>